<organism evidence="2 3">
    <name type="scientific">Nephila pilipes</name>
    <name type="common">Giant wood spider</name>
    <name type="synonym">Nephila maculata</name>
    <dbReference type="NCBI Taxonomy" id="299642"/>
    <lineage>
        <taxon>Eukaryota</taxon>
        <taxon>Metazoa</taxon>
        <taxon>Ecdysozoa</taxon>
        <taxon>Arthropoda</taxon>
        <taxon>Chelicerata</taxon>
        <taxon>Arachnida</taxon>
        <taxon>Araneae</taxon>
        <taxon>Araneomorphae</taxon>
        <taxon>Entelegynae</taxon>
        <taxon>Araneoidea</taxon>
        <taxon>Nephilidae</taxon>
        <taxon>Nephila</taxon>
    </lineage>
</organism>
<dbReference type="EMBL" id="BMAW01104451">
    <property type="protein sequence ID" value="GFT14523.1"/>
    <property type="molecule type" value="Genomic_DNA"/>
</dbReference>
<evidence type="ECO:0000313" key="2">
    <source>
        <dbReference type="EMBL" id="GFT14523.1"/>
    </source>
</evidence>
<keyword evidence="3" id="KW-1185">Reference proteome</keyword>
<evidence type="ECO:0000313" key="3">
    <source>
        <dbReference type="Proteomes" id="UP000887013"/>
    </source>
</evidence>
<keyword evidence="1" id="KW-1133">Transmembrane helix</keyword>
<gene>
    <name evidence="2" type="ORF">NPIL_602201</name>
</gene>
<dbReference type="AlphaFoldDB" id="A0A8X6NI50"/>
<keyword evidence="1" id="KW-0472">Membrane</keyword>
<accession>A0A8X6NI50</accession>
<proteinExistence type="predicted"/>
<reference evidence="2" key="1">
    <citation type="submission" date="2020-08" db="EMBL/GenBank/DDBJ databases">
        <title>Multicomponent nature underlies the extraordinary mechanical properties of spider dragline silk.</title>
        <authorList>
            <person name="Kono N."/>
            <person name="Nakamura H."/>
            <person name="Mori M."/>
            <person name="Yoshida Y."/>
            <person name="Ohtoshi R."/>
            <person name="Malay A.D."/>
            <person name="Moran D.A.P."/>
            <person name="Tomita M."/>
            <person name="Numata K."/>
            <person name="Arakawa K."/>
        </authorList>
    </citation>
    <scope>NUCLEOTIDE SEQUENCE</scope>
</reference>
<dbReference type="Proteomes" id="UP000887013">
    <property type="component" value="Unassembled WGS sequence"/>
</dbReference>
<name>A0A8X6NI50_NEPPI</name>
<sequence>MGECVGWLERIIARDQSFSTFSYFFFFLFLPLPPLCIPPFPPLVHWTHTFQRLYASSGPLACVSCFKTLISRIYQSEAVSAYRLLINAGSTTSRVIVYLALDCFNMSRMRDVHTFAKVAMYHGEDADTFFFRYRLLALQPSEVLPINISYKDLLTNQPKQLIPNIILRTCPILDSLLG</sequence>
<comment type="caution">
    <text evidence="2">The sequence shown here is derived from an EMBL/GenBank/DDBJ whole genome shotgun (WGS) entry which is preliminary data.</text>
</comment>
<evidence type="ECO:0000256" key="1">
    <source>
        <dbReference type="SAM" id="Phobius"/>
    </source>
</evidence>
<feature type="transmembrane region" description="Helical" evidence="1">
    <location>
        <begin position="21"/>
        <end position="41"/>
    </location>
</feature>
<protein>
    <submittedName>
        <fullName evidence="2">Uncharacterized protein</fullName>
    </submittedName>
</protein>
<keyword evidence="1" id="KW-0812">Transmembrane</keyword>